<protein>
    <submittedName>
        <fullName evidence="1">Putative metal dependent hydrolase</fullName>
    </submittedName>
</protein>
<evidence type="ECO:0000313" key="1">
    <source>
        <dbReference type="EMBL" id="BAO21028.1"/>
    </source>
</evidence>
<gene>
    <name evidence="1" type="primary">ygjP</name>
</gene>
<dbReference type="GO" id="GO:0016787">
    <property type="term" value="F:hydrolase activity"/>
    <property type="evidence" value="ECO:0007669"/>
    <property type="project" value="UniProtKB-KW"/>
</dbReference>
<sequence length="195" mass="22319">MRQIQPGIELQLVVIRLHMAAQAVERLVMIFLFQMRQLMHHDHAQERLGRDLEHRRHADFRLGLQLAALHARDGGVQAQRMFHDVDLAVVGHLAQRLGVAQILVFQIDGKLIQRFVGGAVVHLRIALQQHVPQPVLMDQLLHLALQMRRVALQVGQFRHSCSVSTAIQPVILCCFFAQILTYAIYPKKHFTDGRF</sequence>
<keyword evidence="1" id="KW-0378">Hydrolase</keyword>
<dbReference type="EMBL" id="AB894481">
    <property type="protein sequence ID" value="BAO21028.1"/>
    <property type="molecule type" value="Genomic_DNA"/>
</dbReference>
<accession>V5YUN5</accession>
<name>V5YUN5_SERMA</name>
<proteinExistence type="predicted"/>
<organism evidence="1">
    <name type="scientific">Serratia marcescens</name>
    <dbReference type="NCBI Taxonomy" id="615"/>
    <lineage>
        <taxon>Bacteria</taxon>
        <taxon>Pseudomonadati</taxon>
        <taxon>Pseudomonadota</taxon>
        <taxon>Gammaproteobacteria</taxon>
        <taxon>Enterobacterales</taxon>
        <taxon>Yersiniaceae</taxon>
        <taxon>Serratia</taxon>
    </lineage>
</organism>
<reference evidence="1" key="1">
    <citation type="submission" date="2013-12" db="EMBL/GenBank/DDBJ databases">
        <title>Genetic environments surrounding aac(6')-Ial.</title>
        <authorList>
            <person name="Tada T."/>
            <person name="Miyoshi-Akiyama T."/>
            <person name="Kirikae T."/>
        </authorList>
    </citation>
    <scope>NUCLEOTIDE SEQUENCE</scope>
    <source>
        <strain evidence="1">IOMTU 115</strain>
    </source>
</reference>
<dbReference type="AlphaFoldDB" id="V5YUN5"/>